<protein>
    <recommendedName>
        <fullName evidence="1">VapC45 PIN like domain-containing protein</fullName>
    </recommendedName>
</protein>
<dbReference type="RefSeq" id="WP_173041183.1">
    <property type="nucleotide sequence ID" value="NZ_AP022870.1"/>
</dbReference>
<accession>A0A6F8Y5N6</accession>
<evidence type="ECO:0000313" key="3">
    <source>
        <dbReference type="Proteomes" id="UP000502508"/>
    </source>
</evidence>
<gene>
    <name evidence="2" type="ORF">Pflav_076810</name>
</gene>
<reference evidence="2 3" key="1">
    <citation type="submission" date="2020-03" db="EMBL/GenBank/DDBJ databases">
        <title>Whole genome shotgun sequence of Phytohabitans flavus NBRC 107702.</title>
        <authorList>
            <person name="Komaki H."/>
            <person name="Tamura T."/>
        </authorList>
    </citation>
    <scope>NUCLEOTIDE SEQUENCE [LARGE SCALE GENOMIC DNA]</scope>
    <source>
        <strain evidence="2 3">NBRC 107702</strain>
    </source>
</reference>
<dbReference type="Pfam" id="PF18478">
    <property type="entry name" value="PIN_10"/>
    <property type="match status" value="1"/>
</dbReference>
<organism evidence="2 3">
    <name type="scientific">Phytohabitans flavus</name>
    <dbReference type="NCBI Taxonomy" id="1076124"/>
    <lineage>
        <taxon>Bacteria</taxon>
        <taxon>Bacillati</taxon>
        <taxon>Actinomycetota</taxon>
        <taxon>Actinomycetes</taxon>
        <taxon>Micromonosporales</taxon>
        <taxon>Micromonosporaceae</taxon>
    </lineage>
</organism>
<dbReference type="AlphaFoldDB" id="A0A6F8Y5N6"/>
<evidence type="ECO:0000313" key="2">
    <source>
        <dbReference type="EMBL" id="BCB81271.1"/>
    </source>
</evidence>
<name>A0A6F8Y5N6_9ACTN</name>
<reference evidence="2 3" key="2">
    <citation type="submission" date="2020-03" db="EMBL/GenBank/DDBJ databases">
        <authorList>
            <person name="Ichikawa N."/>
            <person name="Kimura A."/>
            <person name="Kitahashi Y."/>
            <person name="Uohara A."/>
        </authorList>
    </citation>
    <scope>NUCLEOTIDE SEQUENCE [LARGE SCALE GENOMIC DNA]</scope>
    <source>
        <strain evidence="2 3">NBRC 107702</strain>
    </source>
</reference>
<dbReference type="KEGG" id="pfla:Pflav_076810"/>
<dbReference type="EMBL" id="AP022870">
    <property type="protein sequence ID" value="BCB81271.1"/>
    <property type="molecule type" value="Genomic_DNA"/>
</dbReference>
<feature type="domain" description="VapC45 PIN like" evidence="1">
    <location>
        <begin position="5"/>
        <end position="77"/>
    </location>
</feature>
<sequence length="132" mass="15201">MAGRTVRRFISDLGYTVHTPASVFGRERLDRGLDDEEWLTLVGATGWVVFCRDQHILVRELELQAYLDAKIHMFLFPGEATRQQIVDLLATNLAEIGARAVARRPDVYWLTQMGVVDYRTRAGQAARRRERR</sequence>
<evidence type="ECO:0000259" key="1">
    <source>
        <dbReference type="Pfam" id="PF18478"/>
    </source>
</evidence>
<proteinExistence type="predicted"/>
<dbReference type="InterPro" id="IPR041375">
    <property type="entry name" value="VapC45_PIN-like"/>
</dbReference>
<dbReference type="Proteomes" id="UP000502508">
    <property type="component" value="Chromosome"/>
</dbReference>
<keyword evidence="3" id="KW-1185">Reference proteome</keyword>